<reference evidence="1" key="1">
    <citation type="submission" date="2021-01" db="EMBL/GenBank/DDBJ databases">
        <title>Adiantum capillus-veneris genome.</title>
        <authorList>
            <person name="Fang Y."/>
            <person name="Liao Q."/>
        </authorList>
    </citation>
    <scope>NUCLEOTIDE SEQUENCE</scope>
    <source>
        <strain evidence="1">H3</strain>
        <tissue evidence="1">Leaf</tissue>
    </source>
</reference>
<comment type="caution">
    <text evidence="1">The sequence shown here is derived from an EMBL/GenBank/DDBJ whole genome shotgun (WGS) entry which is preliminary data.</text>
</comment>
<gene>
    <name evidence="1" type="ORF">GOP47_0012168</name>
</gene>
<dbReference type="Proteomes" id="UP000886520">
    <property type="component" value="Chromosome 12"/>
</dbReference>
<dbReference type="EMBL" id="JABFUD020000012">
    <property type="protein sequence ID" value="KAI5072062.1"/>
    <property type="molecule type" value="Genomic_DNA"/>
</dbReference>
<sequence>MESFGVRGWVTLVAAADVALPCRSLVFDIRDRVPFLLLSVRAKGVQPGGFLLQALIFGKVFSQGGRTMVAAWFCSVEMCIFFGEVFSDGGMCLRVSHCRLAGSDGDSIGVVVMDSSTILVGWILAWVDGGASDPFSC</sequence>
<keyword evidence="2" id="KW-1185">Reference proteome</keyword>
<accession>A0A9D4UQP4</accession>
<name>A0A9D4UQP4_ADICA</name>
<proteinExistence type="predicted"/>
<organism evidence="1 2">
    <name type="scientific">Adiantum capillus-veneris</name>
    <name type="common">Maidenhair fern</name>
    <dbReference type="NCBI Taxonomy" id="13818"/>
    <lineage>
        <taxon>Eukaryota</taxon>
        <taxon>Viridiplantae</taxon>
        <taxon>Streptophyta</taxon>
        <taxon>Embryophyta</taxon>
        <taxon>Tracheophyta</taxon>
        <taxon>Polypodiopsida</taxon>
        <taxon>Polypodiidae</taxon>
        <taxon>Polypodiales</taxon>
        <taxon>Pteridineae</taxon>
        <taxon>Pteridaceae</taxon>
        <taxon>Vittarioideae</taxon>
        <taxon>Adiantum</taxon>
    </lineage>
</organism>
<dbReference type="AlphaFoldDB" id="A0A9D4UQP4"/>
<evidence type="ECO:0000313" key="1">
    <source>
        <dbReference type="EMBL" id="KAI5072062.1"/>
    </source>
</evidence>
<protein>
    <submittedName>
        <fullName evidence="1">Uncharacterized protein</fullName>
    </submittedName>
</protein>
<evidence type="ECO:0000313" key="2">
    <source>
        <dbReference type="Proteomes" id="UP000886520"/>
    </source>
</evidence>